<dbReference type="AlphaFoldDB" id="A0A1D9PRF1"/>
<organism evidence="1 2">
    <name type="scientific">Sclerotinia sclerotiorum (strain ATCC 18683 / 1980 / Ss-1)</name>
    <name type="common">White mold</name>
    <name type="synonym">Whetzelinia sclerotiorum</name>
    <dbReference type="NCBI Taxonomy" id="665079"/>
    <lineage>
        <taxon>Eukaryota</taxon>
        <taxon>Fungi</taxon>
        <taxon>Dikarya</taxon>
        <taxon>Ascomycota</taxon>
        <taxon>Pezizomycotina</taxon>
        <taxon>Leotiomycetes</taxon>
        <taxon>Helotiales</taxon>
        <taxon>Sclerotiniaceae</taxon>
        <taxon>Sclerotinia</taxon>
    </lineage>
</organism>
<name>A0A1D9PRF1_SCLS1</name>
<dbReference type="RefSeq" id="XP_001589073.1">
    <property type="nucleotide sequence ID" value="XM_001589023.1"/>
</dbReference>
<accession>A0A1D9PRF1</accession>
<proteinExistence type="predicted"/>
<evidence type="ECO:0000313" key="2">
    <source>
        <dbReference type="Proteomes" id="UP000177798"/>
    </source>
</evidence>
<dbReference type="VEuPathDB" id="FungiDB:sscle_01g000750"/>
<evidence type="ECO:0000313" key="1">
    <source>
        <dbReference type="EMBL" id="APA05305.1"/>
    </source>
</evidence>
<sequence>MSKPSPIWLSVNPKKRSRSLAGTLSACSISRKAGHVEIMAAVDSSASHSS</sequence>
<protein>
    <submittedName>
        <fullName evidence="1">Uncharacterized protein</fullName>
    </submittedName>
</protein>
<dbReference type="EMBL" id="CP017814">
    <property type="protein sequence ID" value="APA05305.1"/>
    <property type="molecule type" value="Genomic_DNA"/>
</dbReference>
<dbReference type="KEGG" id="ssl:SS1G_09706"/>
<reference evidence="2" key="1">
    <citation type="journal article" date="2017" name="Genome Biol. Evol.">
        <title>The complete genome sequence of the phytopathogenic fungus Sclerotinia sclerotiorum reveals insights into the genome architecture of broad host range pathogens.</title>
        <authorList>
            <person name="Derbyshire M."/>
            <person name="Denton-Giles M."/>
            <person name="Hegedus D."/>
            <person name="Seifbarghy S."/>
            <person name="Rollins J."/>
            <person name="van Kan J."/>
            <person name="Seidl M.F."/>
            <person name="Faino L."/>
            <person name="Mbengue M."/>
            <person name="Navaud O."/>
            <person name="Raffaele S."/>
            <person name="Hammond-Kosack K."/>
            <person name="Heard S."/>
            <person name="Oliver R."/>
        </authorList>
    </citation>
    <scope>NUCLEOTIDE SEQUENCE [LARGE SCALE GENOMIC DNA]</scope>
    <source>
        <strain evidence="2">ATCC 18683 / 1980 / Ss-1</strain>
    </source>
</reference>
<dbReference type="Proteomes" id="UP000177798">
    <property type="component" value="Chromosome 1"/>
</dbReference>
<gene>
    <name evidence="1" type="ORF">sscle_01g000750</name>
</gene>